<comment type="subcellular location">
    <subcellularLocation>
        <location evidence="1">Cytoplasm</location>
    </subcellularLocation>
</comment>
<evidence type="ECO:0000313" key="6">
    <source>
        <dbReference type="EMBL" id="TFK99068.1"/>
    </source>
</evidence>
<dbReference type="EMBL" id="ML178835">
    <property type="protein sequence ID" value="TFK99068.1"/>
    <property type="molecule type" value="Genomic_DNA"/>
</dbReference>
<comment type="similarity">
    <text evidence="2">Belongs to the Rho GDI family.</text>
</comment>
<keyword evidence="7" id="KW-1185">Reference proteome</keyword>
<dbReference type="Pfam" id="PF02115">
    <property type="entry name" value="Rho_GDI"/>
    <property type="match status" value="1"/>
</dbReference>
<dbReference type="STRING" id="1884261.A0A5C3QFZ1"/>
<dbReference type="InterPro" id="IPR024792">
    <property type="entry name" value="RhoGDI_dom_sf"/>
</dbReference>
<evidence type="ECO:0000256" key="3">
    <source>
        <dbReference type="ARBA" id="ARBA00022468"/>
    </source>
</evidence>
<evidence type="ECO:0000313" key="7">
    <source>
        <dbReference type="Proteomes" id="UP000305067"/>
    </source>
</evidence>
<evidence type="ECO:0000256" key="1">
    <source>
        <dbReference type="ARBA" id="ARBA00004496"/>
    </source>
</evidence>
<dbReference type="InterPro" id="IPR014756">
    <property type="entry name" value="Ig_E-set"/>
</dbReference>
<proteinExistence type="inferred from homology"/>
<dbReference type="GO" id="GO:0005096">
    <property type="term" value="F:GTPase activator activity"/>
    <property type="evidence" value="ECO:0007669"/>
    <property type="project" value="UniProtKB-KW"/>
</dbReference>
<protein>
    <submittedName>
        <fullName evidence="6">Rho GDP-dissociation inhibitor</fullName>
    </submittedName>
</protein>
<dbReference type="GO" id="GO:0007266">
    <property type="term" value="P:Rho protein signal transduction"/>
    <property type="evidence" value="ECO:0007669"/>
    <property type="project" value="InterPro"/>
</dbReference>
<dbReference type="GO" id="GO:0005094">
    <property type="term" value="F:Rho GDP-dissociation inhibitor activity"/>
    <property type="evidence" value="ECO:0007669"/>
    <property type="project" value="InterPro"/>
</dbReference>
<dbReference type="InterPro" id="IPR000406">
    <property type="entry name" value="Rho_GDI"/>
</dbReference>
<dbReference type="FunFam" id="2.70.50.30:FF:000004">
    <property type="entry name" value="Rho GDP-dissociation inhibitor 1"/>
    <property type="match status" value="1"/>
</dbReference>
<keyword evidence="3" id="KW-0343">GTPase activation</keyword>
<organism evidence="6 7">
    <name type="scientific">Pterulicium gracile</name>
    <dbReference type="NCBI Taxonomy" id="1884261"/>
    <lineage>
        <taxon>Eukaryota</taxon>
        <taxon>Fungi</taxon>
        <taxon>Dikarya</taxon>
        <taxon>Basidiomycota</taxon>
        <taxon>Agaricomycotina</taxon>
        <taxon>Agaricomycetes</taxon>
        <taxon>Agaricomycetidae</taxon>
        <taxon>Agaricales</taxon>
        <taxon>Pleurotineae</taxon>
        <taxon>Pterulaceae</taxon>
        <taxon>Pterulicium</taxon>
    </lineage>
</organism>
<dbReference type="PANTHER" id="PTHR10980:SF3">
    <property type="entry name" value="LD16419P"/>
    <property type="match status" value="1"/>
</dbReference>
<dbReference type="PANTHER" id="PTHR10980">
    <property type="entry name" value="RHO GDP-DISSOCIATION INHIBITOR"/>
    <property type="match status" value="1"/>
</dbReference>
<dbReference type="GO" id="GO:0005829">
    <property type="term" value="C:cytosol"/>
    <property type="evidence" value="ECO:0007669"/>
    <property type="project" value="TreeGrafter"/>
</dbReference>
<dbReference type="PRINTS" id="PR00492">
    <property type="entry name" value="RHOGDI"/>
</dbReference>
<dbReference type="GO" id="GO:0016020">
    <property type="term" value="C:membrane"/>
    <property type="evidence" value="ECO:0007669"/>
    <property type="project" value="TreeGrafter"/>
</dbReference>
<evidence type="ECO:0000256" key="2">
    <source>
        <dbReference type="ARBA" id="ARBA00009758"/>
    </source>
</evidence>
<accession>A0A5C3QFZ1</accession>
<sequence>MSTPHDDDHDDLKPSATPGYKPVGPTKTADEYAKLDAEDESLARWKASLGIVPDAAGGAASGPKVTVMTLELASDTLPSGRKISLNVQDPNVISETKKNPIVIKEGVEYNVRISFKVNHSIISGVRYIQIVKRAGVKVDKLEQMLGSYGPHPSGEAYVKNFDPETSPSGMLARSGSYNVRSRVIDDDGEVYADWEWSFKLGKEW</sequence>
<dbReference type="Gene3D" id="2.70.50.30">
    <property type="entry name" value="Coagulation Factor XIII, subunit A, domain 1"/>
    <property type="match status" value="1"/>
</dbReference>
<name>A0A5C3QFZ1_9AGAR</name>
<keyword evidence="4" id="KW-0963">Cytoplasm</keyword>
<feature type="region of interest" description="Disordered" evidence="5">
    <location>
        <begin position="1"/>
        <end position="29"/>
    </location>
</feature>
<evidence type="ECO:0000256" key="4">
    <source>
        <dbReference type="ARBA" id="ARBA00022490"/>
    </source>
</evidence>
<dbReference type="SUPFAM" id="SSF81296">
    <property type="entry name" value="E set domains"/>
    <property type="match status" value="1"/>
</dbReference>
<dbReference type="AlphaFoldDB" id="A0A5C3QFZ1"/>
<dbReference type="OrthoDB" id="1683373at2759"/>
<reference evidence="6 7" key="1">
    <citation type="journal article" date="2019" name="Nat. Ecol. Evol.">
        <title>Megaphylogeny resolves global patterns of mushroom evolution.</title>
        <authorList>
            <person name="Varga T."/>
            <person name="Krizsan K."/>
            <person name="Foldi C."/>
            <person name="Dima B."/>
            <person name="Sanchez-Garcia M."/>
            <person name="Sanchez-Ramirez S."/>
            <person name="Szollosi G.J."/>
            <person name="Szarkandi J.G."/>
            <person name="Papp V."/>
            <person name="Albert L."/>
            <person name="Andreopoulos W."/>
            <person name="Angelini C."/>
            <person name="Antonin V."/>
            <person name="Barry K.W."/>
            <person name="Bougher N.L."/>
            <person name="Buchanan P."/>
            <person name="Buyck B."/>
            <person name="Bense V."/>
            <person name="Catcheside P."/>
            <person name="Chovatia M."/>
            <person name="Cooper J."/>
            <person name="Damon W."/>
            <person name="Desjardin D."/>
            <person name="Finy P."/>
            <person name="Geml J."/>
            <person name="Haridas S."/>
            <person name="Hughes K."/>
            <person name="Justo A."/>
            <person name="Karasinski D."/>
            <person name="Kautmanova I."/>
            <person name="Kiss B."/>
            <person name="Kocsube S."/>
            <person name="Kotiranta H."/>
            <person name="LaButti K.M."/>
            <person name="Lechner B.E."/>
            <person name="Liimatainen K."/>
            <person name="Lipzen A."/>
            <person name="Lukacs Z."/>
            <person name="Mihaltcheva S."/>
            <person name="Morgado L.N."/>
            <person name="Niskanen T."/>
            <person name="Noordeloos M.E."/>
            <person name="Ohm R.A."/>
            <person name="Ortiz-Santana B."/>
            <person name="Ovrebo C."/>
            <person name="Racz N."/>
            <person name="Riley R."/>
            <person name="Savchenko A."/>
            <person name="Shiryaev A."/>
            <person name="Soop K."/>
            <person name="Spirin V."/>
            <person name="Szebenyi C."/>
            <person name="Tomsovsky M."/>
            <person name="Tulloss R.E."/>
            <person name="Uehling J."/>
            <person name="Grigoriev I.V."/>
            <person name="Vagvolgyi C."/>
            <person name="Papp T."/>
            <person name="Martin F.M."/>
            <person name="Miettinen O."/>
            <person name="Hibbett D.S."/>
            <person name="Nagy L.G."/>
        </authorList>
    </citation>
    <scope>NUCLEOTIDE SEQUENCE [LARGE SCALE GENOMIC DNA]</scope>
    <source>
        <strain evidence="6 7">CBS 309.79</strain>
    </source>
</reference>
<feature type="compositionally biased region" description="Basic and acidic residues" evidence="5">
    <location>
        <begin position="1"/>
        <end position="13"/>
    </location>
</feature>
<dbReference type="Proteomes" id="UP000305067">
    <property type="component" value="Unassembled WGS sequence"/>
</dbReference>
<gene>
    <name evidence="6" type="ORF">BDV98DRAFT_571602</name>
</gene>
<evidence type="ECO:0000256" key="5">
    <source>
        <dbReference type="SAM" id="MobiDB-lite"/>
    </source>
</evidence>